<name>A0AAD7Z7U7_DIPPU</name>
<accession>A0AAD7Z7U7</accession>
<organism evidence="1 2">
    <name type="scientific">Diploptera punctata</name>
    <name type="common">Pacific beetle cockroach</name>
    <dbReference type="NCBI Taxonomy" id="6984"/>
    <lineage>
        <taxon>Eukaryota</taxon>
        <taxon>Metazoa</taxon>
        <taxon>Ecdysozoa</taxon>
        <taxon>Arthropoda</taxon>
        <taxon>Hexapoda</taxon>
        <taxon>Insecta</taxon>
        <taxon>Pterygota</taxon>
        <taxon>Neoptera</taxon>
        <taxon>Polyneoptera</taxon>
        <taxon>Dictyoptera</taxon>
        <taxon>Blattodea</taxon>
        <taxon>Blaberoidea</taxon>
        <taxon>Blaberidae</taxon>
        <taxon>Diplopterinae</taxon>
        <taxon>Diploptera</taxon>
    </lineage>
</organism>
<feature type="non-terminal residue" evidence="1">
    <location>
        <position position="72"/>
    </location>
</feature>
<evidence type="ECO:0000313" key="2">
    <source>
        <dbReference type="Proteomes" id="UP001233999"/>
    </source>
</evidence>
<protein>
    <submittedName>
        <fullName evidence="1">Uncharacterized protein</fullName>
    </submittedName>
</protein>
<keyword evidence="2" id="KW-1185">Reference proteome</keyword>
<evidence type="ECO:0000313" key="1">
    <source>
        <dbReference type="EMBL" id="KAJ9575207.1"/>
    </source>
</evidence>
<sequence>PLEASSFTAGLVISTMIYLLRSVFATTSILNCPSLPDIIKTKLAIKSRCWCHKIASFDSEIRAREQILVLSV</sequence>
<dbReference type="EMBL" id="JASPKZ010010136">
    <property type="protein sequence ID" value="KAJ9575207.1"/>
    <property type="molecule type" value="Genomic_DNA"/>
</dbReference>
<gene>
    <name evidence="1" type="ORF">L9F63_025842</name>
</gene>
<proteinExistence type="predicted"/>
<comment type="caution">
    <text evidence="1">The sequence shown here is derived from an EMBL/GenBank/DDBJ whole genome shotgun (WGS) entry which is preliminary data.</text>
</comment>
<dbReference type="Proteomes" id="UP001233999">
    <property type="component" value="Unassembled WGS sequence"/>
</dbReference>
<dbReference type="AlphaFoldDB" id="A0AAD7Z7U7"/>
<reference evidence="1" key="1">
    <citation type="journal article" date="2023" name="IScience">
        <title>Live-bearing cockroach genome reveals convergent evolutionary mechanisms linked to viviparity in insects and beyond.</title>
        <authorList>
            <person name="Fouks B."/>
            <person name="Harrison M.C."/>
            <person name="Mikhailova A.A."/>
            <person name="Marchal E."/>
            <person name="English S."/>
            <person name="Carruthers M."/>
            <person name="Jennings E.C."/>
            <person name="Chiamaka E.L."/>
            <person name="Frigard R.A."/>
            <person name="Pippel M."/>
            <person name="Attardo G.M."/>
            <person name="Benoit J.B."/>
            <person name="Bornberg-Bauer E."/>
            <person name="Tobe S.S."/>
        </authorList>
    </citation>
    <scope>NUCLEOTIDE SEQUENCE</scope>
    <source>
        <strain evidence="1">Stay&amp;Tobe</strain>
    </source>
</reference>
<reference evidence="1" key="2">
    <citation type="submission" date="2023-05" db="EMBL/GenBank/DDBJ databases">
        <authorList>
            <person name="Fouks B."/>
        </authorList>
    </citation>
    <scope>NUCLEOTIDE SEQUENCE</scope>
    <source>
        <strain evidence="1">Stay&amp;Tobe</strain>
        <tissue evidence="1">Testes</tissue>
    </source>
</reference>
<feature type="non-terminal residue" evidence="1">
    <location>
        <position position="1"/>
    </location>
</feature>